<feature type="signal peptide" evidence="1">
    <location>
        <begin position="1"/>
        <end position="29"/>
    </location>
</feature>
<feature type="chain" id="PRO_5030092520" description="Serine protease" evidence="1">
    <location>
        <begin position="30"/>
        <end position="358"/>
    </location>
</feature>
<sequence length="358" mass="39110">MLPQTNKLQVLLLSSALLTTLVPITPANSQVPRVQQLQINSTQSQKMSAGNLLAENTKSSVVRVVIGCKAKVYLPKNGKIYDLDKMLGHGSGFFVNSNGYIVTNAHVTNITTEQCKQYLATELGVKLEGDGEDLDAVEQQLKWIEAKPTYLVNLPNGESLPFQILKSGATFDEGKDVSIIKVNVRNAPVLKLADSSKVQLLDKVTAVGYPGLVETSTAFDEKSLLEATFTSGEVSAIKTLKDNVPVIQITAPAAPGNSGGPVLNEQGEVIGIVTFGFSNNHVFLFTSNTVQEFLTSLGITNEEGLIDQKYREGLQLYNQGKYTQALRVFQLVKRLFPYHSEVDKFIQQSEQVIAANYR</sequence>
<dbReference type="PANTHER" id="PTHR22939">
    <property type="entry name" value="SERINE PROTEASE FAMILY S1C HTRA-RELATED"/>
    <property type="match status" value="1"/>
</dbReference>
<keyword evidence="1" id="KW-0732">Signal</keyword>
<dbReference type="SUPFAM" id="SSF50494">
    <property type="entry name" value="Trypsin-like serine proteases"/>
    <property type="match status" value="1"/>
</dbReference>
<dbReference type="GO" id="GO:0006508">
    <property type="term" value="P:proteolysis"/>
    <property type="evidence" value="ECO:0007669"/>
    <property type="project" value="InterPro"/>
</dbReference>
<evidence type="ECO:0000313" key="2">
    <source>
        <dbReference type="EMBL" id="RUT03810.1"/>
    </source>
</evidence>
<evidence type="ECO:0000256" key="1">
    <source>
        <dbReference type="SAM" id="SignalP"/>
    </source>
</evidence>
<accession>A0A433VCH0</accession>
<evidence type="ECO:0000313" key="3">
    <source>
        <dbReference type="Proteomes" id="UP000271624"/>
    </source>
</evidence>
<reference evidence="2" key="2">
    <citation type="journal article" date="2019" name="Genome Biol. Evol.">
        <title>Day and night: Metabolic profiles and evolutionary relationships of six axenic non-marine cyanobacteria.</title>
        <authorList>
            <person name="Will S.E."/>
            <person name="Henke P."/>
            <person name="Boedeker C."/>
            <person name="Huang S."/>
            <person name="Brinkmann H."/>
            <person name="Rohde M."/>
            <person name="Jarek M."/>
            <person name="Friedl T."/>
            <person name="Seufert S."/>
            <person name="Schumacher M."/>
            <person name="Overmann J."/>
            <person name="Neumann-Schaal M."/>
            <person name="Petersen J."/>
        </authorList>
    </citation>
    <scope>NUCLEOTIDE SEQUENCE [LARGE SCALE GENOMIC DNA]</scope>
    <source>
        <strain evidence="2">PCC 7102</strain>
    </source>
</reference>
<dbReference type="InterPro" id="IPR043504">
    <property type="entry name" value="Peptidase_S1_PA_chymotrypsin"/>
</dbReference>
<proteinExistence type="predicted"/>
<dbReference type="AlphaFoldDB" id="A0A433VCH0"/>
<dbReference type="PRINTS" id="PR00834">
    <property type="entry name" value="PROTEASES2C"/>
</dbReference>
<dbReference type="PANTHER" id="PTHR22939:SF129">
    <property type="entry name" value="SERINE PROTEASE HTRA2, MITOCHONDRIAL"/>
    <property type="match status" value="1"/>
</dbReference>
<keyword evidence="3" id="KW-1185">Reference proteome</keyword>
<comment type="caution">
    <text evidence="2">The sequence shown here is derived from an EMBL/GenBank/DDBJ whole genome shotgun (WGS) entry which is preliminary data.</text>
</comment>
<dbReference type="InterPro" id="IPR009003">
    <property type="entry name" value="Peptidase_S1_PA"/>
</dbReference>
<name>A0A433VCH0_9CYAN</name>
<dbReference type="InterPro" id="IPR001940">
    <property type="entry name" value="Peptidase_S1C"/>
</dbReference>
<evidence type="ECO:0008006" key="4">
    <source>
        <dbReference type="Google" id="ProtNLM"/>
    </source>
</evidence>
<dbReference type="OrthoDB" id="9766361at2"/>
<gene>
    <name evidence="2" type="ORF">DSM106972_047240</name>
</gene>
<reference evidence="2" key="1">
    <citation type="submission" date="2018-12" db="EMBL/GenBank/DDBJ databases">
        <authorList>
            <person name="Will S."/>
            <person name="Neumann-Schaal M."/>
            <person name="Henke P."/>
        </authorList>
    </citation>
    <scope>NUCLEOTIDE SEQUENCE</scope>
    <source>
        <strain evidence="2">PCC 7102</strain>
    </source>
</reference>
<dbReference type="Proteomes" id="UP000271624">
    <property type="component" value="Unassembled WGS sequence"/>
</dbReference>
<dbReference type="EMBL" id="RSCL01000012">
    <property type="protein sequence ID" value="RUT03810.1"/>
    <property type="molecule type" value="Genomic_DNA"/>
</dbReference>
<organism evidence="2 3">
    <name type="scientific">Dulcicalothrix desertica PCC 7102</name>
    <dbReference type="NCBI Taxonomy" id="232991"/>
    <lineage>
        <taxon>Bacteria</taxon>
        <taxon>Bacillati</taxon>
        <taxon>Cyanobacteriota</taxon>
        <taxon>Cyanophyceae</taxon>
        <taxon>Nostocales</taxon>
        <taxon>Calotrichaceae</taxon>
        <taxon>Dulcicalothrix</taxon>
    </lineage>
</organism>
<dbReference type="Gene3D" id="2.40.10.10">
    <property type="entry name" value="Trypsin-like serine proteases"/>
    <property type="match status" value="2"/>
</dbReference>
<protein>
    <recommendedName>
        <fullName evidence="4">Serine protease</fullName>
    </recommendedName>
</protein>
<dbReference type="Pfam" id="PF13365">
    <property type="entry name" value="Trypsin_2"/>
    <property type="match status" value="1"/>
</dbReference>
<dbReference type="GO" id="GO:0004252">
    <property type="term" value="F:serine-type endopeptidase activity"/>
    <property type="evidence" value="ECO:0007669"/>
    <property type="project" value="InterPro"/>
</dbReference>
<dbReference type="RefSeq" id="WP_127083096.1">
    <property type="nucleotide sequence ID" value="NZ_RSCL01000012.1"/>
</dbReference>